<reference evidence="3 4" key="1">
    <citation type="journal article" date="2015" name="Plant Cell">
        <title>Oil accumulation by the oleaginous diatom Fistulifera solaris as revealed by the genome and transcriptome.</title>
        <authorList>
            <person name="Tanaka T."/>
            <person name="Maeda Y."/>
            <person name="Veluchamy A."/>
            <person name="Tanaka M."/>
            <person name="Abida H."/>
            <person name="Marechal E."/>
            <person name="Bowler C."/>
            <person name="Muto M."/>
            <person name="Sunaga Y."/>
            <person name="Tanaka M."/>
            <person name="Yoshino T."/>
            <person name="Taniguchi T."/>
            <person name="Fukuda Y."/>
            <person name="Nemoto M."/>
            <person name="Matsumoto M."/>
            <person name="Wong P.S."/>
            <person name="Aburatani S."/>
            <person name="Fujibuchi W."/>
        </authorList>
    </citation>
    <scope>NUCLEOTIDE SEQUENCE [LARGE SCALE GENOMIC DNA]</scope>
    <source>
        <strain evidence="3 4">JPCC DA0580</strain>
    </source>
</reference>
<feature type="coiled-coil region" evidence="1">
    <location>
        <begin position="565"/>
        <end position="623"/>
    </location>
</feature>
<evidence type="ECO:0000256" key="2">
    <source>
        <dbReference type="SAM" id="MobiDB-lite"/>
    </source>
</evidence>
<protein>
    <recommendedName>
        <fullName evidence="5">Morc S5 domain-containing protein</fullName>
    </recommendedName>
</protein>
<sequence>MRVNETTPSSDTAAPSKKRAVVNGIGIFHSWPRNFPNPRDAMFDLIDNAVDAAHDHGRIWLAADDRGSGVVLLNSCAAPVKPLKKVLELYTSEKQATGAVGENGIGLKQGVVTLANVAFVISKNHSKYSLGIVAHCLQSESACWLPSFEFKSKAGPDLEQELFTTFDSDSKLRHCVTLYGDSFLGGVRRLSKVMLHMDNAKRGWKQYPYVFCLLLHDLKHGETLVPHERVRDLLEQTKADLPKHYLHIPKSILVTVGTSIVKFNYWQPRLVEMTTFDVHVNKSVLMEEDAFWQHPRKAHDPSQYYPIRIYMGFDALRAADETQPSTGSLYIYSRTCGRLIRHSPDARGEINVTNGGTEYCQGLTILLDDRHGQLPLNPTKHDVAFSEHADGVIHRANLFCYINIVTRFYYNYYKESYFYKRKKDISEALKEMVPRVRRAIALANQDYKPISQCHFNSFSNLIRKLGAVKNNRITRLVPFKDVAISKGNDTVVCFTKQDPPQVSVASVVSPDQVPSTACVFTDPKRPLHNTKEKEASSAAPAPVERSPFLSPVSDDSFTLRKRPRLSEEKSNEEALMKRVAALESEVAQLKERVVTQEKLENEIADLKDAMARQNEIVARLNARFKDYTKVCLC</sequence>
<gene>
    <name evidence="3" type="ORF">FisN_9Hh327</name>
</gene>
<evidence type="ECO:0000313" key="3">
    <source>
        <dbReference type="EMBL" id="GAX24076.1"/>
    </source>
</evidence>
<dbReference type="AlphaFoldDB" id="A0A1Z5KCZ6"/>
<dbReference type="EMBL" id="BDSP01000206">
    <property type="protein sequence ID" value="GAX24076.1"/>
    <property type="molecule type" value="Genomic_DNA"/>
</dbReference>
<name>A0A1Z5KCZ6_FISSO</name>
<keyword evidence="1" id="KW-0175">Coiled coil</keyword>
<organism evidence="3 4">
    <name type="scientific">Fistulifera solaris</name>
    <name type="common">Oleaginous diatom</name>
    <dbReference type="NCBI Taxonomy" id="1519565"/>
    <lineage>
        <taxon>Eukaryota</taxon>
        <taxon>Sar</taxon>
        <taxon>Stramenopiles</taxon>
        <taxon>Ochrophyta</taxon>
        <taxon>Bacillariophyta</taxon>
        <taxon>Bacillariophyceae</taxon>
        <taxon>Bacillariophycidae</taxon>
        <taxon>Naviculales</taxon>
        <taxon>Naviculaceae</taxon>
        <taxon>Fistulifera</taxon>
    </lineage>
</organism>
<accession>A0A1Z5KCZ6</accession>
<feature type="region of interest" description="Disordered" evidence="2">
    <location>
        <begin position="520"/>
        <end position="550"/>
    </location>
</feature>
<dbReference type="InParanoid" id="A0A1Z5KCZ6"/>
<dbReference type="Proteomes" id="UP000198406">
    <property type="component" value="Unassembled WGS sequence"/>
</dbReference>
<dbReference type="OrthoDB" id="48311at2759"/>
<keyword evidence="4" id="KW-1185">Reference proteome</keyword>
<evidence type="ECO:0000256" key="1">
    <source>
        <dbReference type="SAM" id="Coils"/>
    </source>
</evidence>
<evidence type="ECO:0000313" key="4">
    <source>
        <dbReference type="Proteomes" id="UP000198406"/>
    </source>
</evidence>
<evidence type="ECO:0008006" key="5">
    <source>
        <dbReference type="Google" id="ProtNLM"/>
    </source>
</evidence>
<proteinExistence type="predicted"/>
<feature type="compositionally biased region" description="Basic and acidic residues" evidence="2">
    <location>
        <begin position="522"/>
        <end position="535"/>
    </location>
</feature>
<comment type="caution">
    <text evidence="3">The sequence shown here is derived from an EMBL/GenBank/DDBJ whole genome shotgun (WGS) entry which is preliminary data.</text>
</comment>